<accession>A0A0P1A5M8</accession>
<protein>
    <recommendedName>
        <fullName evidence="4">Kinetochore protein Spc24</fullName>
    </recommendedName>
</protein>
<organism evidence="2 3">
    <name type="scientific">Plasmopara halstedii</name>
    <name type="common">Downy mildew of sunflower</name>
    <dbReference type="NCBI Taxonomy" id="4781"/>
    <lineage>
        <taxon>Eukaryota</taxon>
        <taxon>Sar</taxon>
        <taxon>Stramenopiles</taxon>
        <taxon>Oomycota</taxon>
        <taxon>Peronosporomycetes</taxon>
        <taxon>Peronosporales</taxon>
        <taxon>Peronosporaceae</taxon>
        <taxon>Plasmopara</taxon>
    </lineage>
</organism>
<dbReference type="OMA" id="CGQLEGM"/>
<keyword evidence="3" id="KW-1185">Reference proteome</keyword>
<dbReference type="GeneID" id="36395237"/>
<evidence type="ECO:0008006" key="4">
    <source>
        <dbReference type="Google" id="ProtNLM"/>
    </source>
</evidence>
<evidence type="ECO:0000256" key="1">
    <source>
        <dbReference type="SAM" id="Coils"/>
    </source>
</evidence>
<keyword evidence="1" id="KW-0175">Coiled coil</keyword>
<dbReference type="Gene3D" id="3.30.160.570">
    <property type="entry name" value="Ncd80 complex, Spc24 subunit"/>
    <property type="match status" value="1"/>
</dbReference>
<evidence type="ECO:0000313" key="3">
    <source>
        <dbReference type="Proteomes" id="UP000054928"/>
    </source>
</evidence>
<dbReference type="RefSeq" id="XP_024572222.1">
    <property type="nucleotide sequence ID" value="XM_024728791.1"/>
</dbReference>
<reference evidence="3" key="1">
    <citation type="submission" date="2014-09" db="EMBL/GenBank/DDBJ databases">
        <authorList>
            <person name="Sharma Rahul"/>
            <person name="Thines Marco"/>
        </authorList>
    </citation>
    <scope>NUCLEOTIDE SEQUENCE [LARGE SCALE GENOMIC DNA]</scope>
</reference>
<dbReference type="AlphaFoldDB" id="A0A0P1A5M8"/>
<dbReference type="OrthoDB" id="49185at2759"/>
<dbReference type="EMBL" id="CCYD01000109">
    <property type="protein sequence ID" value="CEG35853.1"/>
    <property type="molecule type" value="Genomic_DNA"/>
</dbReference>
<feature type="coiled-coil region" evidence="1">
    <location>
        <begin position="61"/>
        <end position="95"/>
    </location>
</feature>
<proteinExistence type="predicted"/>
<sequence length="239" mass="27938">MEERRRISVANAGDELSWAEVQGICSQLEGILHDDALKDAARLRGLAQKRKDIASTFQERQSSAQRQLAHLRANLSEWKEKEQMAKQRNEELYKKLRELDAIKRDMAVQLDRFRLNEQYPLSVFTLHFCLLIFEISKVESLDMLLDKYEEARQEFMQYNTEHQNDIPAAKNQMSLYASITGIRWDFNGSQRIVGDIHVPAKLKIVRFEVDPAMDLFIAANTLWDKIDEAFDYPDNNERD</sequence>
<name>A0A0P1A5M8_PLAHL</name>
<dbReference type="Proteomes" id="UP000054928">
    <property type="component" value="Unassembled WGS sequence"/>
</dbReference>
<evidence type="ECO:0000313" key="2">
    <source>
        <dbReference type="EMBL" id="CEG35853.1"/>
    </source>
</evidence>